<dbReference type="OMA" id="MYSAREN"/>
<dbReference type="GO" id="GO:0005737">
    <property type="term" value="C:cytoplasm"/>
    <property type="evidence" value="ECO:0007669"/>
    <property type="project" value="UniProtKB-SubCell"/>
</dbReference>
<gene>
    <name evidence="8" type="ORF">RF11_02837</name>
</gene>
<evidence type="ECO:0000256" key="2">
    <source>
        <dbReference type="ARBA" id="ARBA00022490"/>
    </source>
</evidence>
<dbReference type="EMBL" id="JWZT01004879">
    <property type="protein sequence ID" value="KII62718.1"/>
    <property type="molecule type" value="Genomic_DNA"/>
</dbReference>
<dbReference type="PROSITE" id="PS50005">
    <property type="entry name" value="TPR"/>
    <property type="match status" value="6"/>
</dbReference>
<keyword evidence="2" id="KW-0963">Cytoplasm</keyword>
<dbReference type="PANTHER" id="PTHR22904:SF523">
    <property type="entry name" value="STRESS-INDUCED-PHOSPHOPROTEIN 1"/>
    <property type="match status" value="1"/>
</dbReference>
<evidence type="ECO:0000256" key="6">
    <source>
        <dbReference type="SAM" id="MobiDB-lite"/>
    </source>
</evidence>
<feature type="region of interest" description="Disordered" evidence="6">
    <location>
        <begin position="179"/>
        <end position="228"/>
    </location>
</feature>
<dbReference type="FunFam" id="1.25.40.10:FF:000010">
    <property type="entry name" value="Stress-induced phosphoprotein 1"/>
    <property type="match status" value="1"/>
</dbReference>
<evidence type="ECO:0000256" key="3">
    <source>
        <dbReference type="ARBA" id="ARBA00022737"/>
    </source>
</evidence>
<evidence type="ECO:0000313" key="8">
    <source>
        <dbReference type="EMBL" id="KII62718.1"/>
    </source>
</evidence>
<dbReference type="PROSITE" id="PS50293">
    <property type="entry name" value="TPR_REGION"/>
    <property type="match status" value="2"/>
</dbReference>
<evidence type="ECO:0000313" key="9">
    <source>
        <dbReference type="Proteomes" id="UP000031668"/>
    </source>
</evidence>
<dbReference type="GO" id="GO:0051879">
    <property type="term" value="F:Hsp90 protein binding"/>
    <property type="evidence" value="ECO:0007669"/>
    <property type="project" value="TreeGrafter"/>
</dbReference>
<dbReference type="SMART" id="SM00028">
    <property type="entry name" value="TPR"/>
    <property type="match status" value="8"/>
</dbReference>
<dbReference type="SUPFAM" id="SSF48452">
    <property type="entry name" value="TPR-like"/>
    <property type="match status" value="2"/>
</dbReference>
<feature type="domain" description="STI1/HOP DP" evidence="7">
    <location>
        <begin position="133"/>
        <end position="181"/>
    </location>
</feature>
<comment type="subcellular location">
    <subcellularLocation>
        <location evidence="1">Cytoplasm</location>
    </subcellularLocation>
</comment>
<reference evidence="8 9" key="1">
    <citation type="journal article" date="2014" name="Genome Biol. Evol.">
        <title>The genome of the myxosporean Thelohanellus kitauei shows adaptations to nutrient acquisition within its fish host.</title>
        <authorList>
            <person name="Yang Y."/>
            <person name="Xiong J."/>
            <person name="Zhou Z."/>
            <person name="Huo F."/>
            <person name="Miao W."/>
            <person name="Ran C."/>
            <person name="Liu Y."/>
            <person name="Zhang J."/>
            <person name="Feng J."/>
            <person name="Wang M."/>
            <person name="Wang M."/>
            <person name="Wang L."/>
            <person name="Yao B."/>
        </authorList>
    </citation>
    <scope>NUCLEOTIDE SEQUENCE [LARGE SCALE GENOMIC DNA]</scope>
    <source>
        <strain evidence="8">Wuqing</strain>
    </source>
</reference>
<accession>A0A0C2IBK8</accession>
<evidence type="ECO:0000256" key="5">
    <source>
        <dbReference type="PROSITE-ProRule" id="PRU00339"/>
    </source>
</evidence>
<dbReference type="Gene3D" id="1.25.40.10">
    <property type="entry name" value="Tetratricopeptide repeat domain"/>
    <property type="match status" value="3"/>
</dbReference>
<feature type="repeat" description="TPR" evidence="5">
    <location>
        <begin position="8"/>
        <end position="41"/>
    </location>
</feature>
<proteinExistence type="predicted"/>
<feature type="repeat" description="TPR" evidence="5">
    <location>
        <begin position="329"/>
        <end position="362"/>
    </location>
</feature>
<organism evidence="8 9">
    <name type="scientific">Thelohanellus kitauei</name>
    <name type="common">Myxosporean</name>
    <dbReference type="NCBI Taxonomy" id="669202"/>
    <lineage>
        <taxon>Eukaryota</taxon>
        <taxon>Metazoa</taxon>
        <taxon>Cnidaria</taxon>
        <taxon>Myxozoa</taxon>
        <taxon>Myxosporea</taxon>
        <taxon>Bivalvulida</taxon>
        <taxon>Platysporina</taxon>
        <taxon>Myxobolidae</taxon>
        <taxon>Thelohanellus</taxon>
    </lineage>
</organism>
<protein>
    <submittedName>
        <fullName evidence="8">Stress-induced-phosphoprotein 1</fullName>
    </submittedName>
</protein>
<feature type="compositionally biased region" description="Basic and acidic residues" evidence="6">
    <location>
        <begin position="214"/>
        <end position="228"/>
    </location>
</feature>
<dbReference type="Pfam" id="PF13424">
    <property type="entry name" value="TPR_12"/>
    <property type="match status" value="1"/>
</dbReference>
<dbReference type="OrthoDB" id="2423701at2759"/>
<keyword evidence="4 5" id="KW-0802">TPR repeat</keyword>
<evidence type="ECO:0000256" key="4">
    <source>
        <dbReference type="ARBA" id="ARBA00022803"/>
    </source>
</evidence>
<keyword evidence="9" id="KW-1185">Reference proteome</keyword>
<feature type="repeat" description="TPR" evidence="5">
    <location>
        <begin position="42"/>
        <end position="75"/>
    </location>
</feature>
<feature type="compositionally biased region" description="Polar residues" evidence="6">
    <location>
        <begin position="179"/>
        <end position="197"/>
    </location>
</feature>
<dbReference type="InterPro" id="IPR011990">
    <property type="entry name" value="TPR-like_helical_dom_sf"/>
</dbReference>
<dbReference type="InterPro" id="IPR041243">
    <property type="entry name" value="STI1/HOP_DP"/>
</dbReference>
<dbReference type="Pfam" id="PF17830">
    <property type="entry name" value="STI1-HOP_DP"/>
    <property type="match status" value="1"/>
</dbReference>
<sequence>MRSHEQQAESYKLKGNDFIKQKDFEKAVENYTKAIQLCPDNYTYYSNRSAAYASMGKYEESLEDAQKTIDLNPSWGKGYSRLGAALEYLGRIEEAKDAYQKGLTKDPTNAQLKDALETLNSPKDAGQSSYGNIFEQLMKDPKMQQLFRDPKFMQKVGQMGNNPDALMKDPEFLNMFSNIMSQGCGSTPPNDQTSDFRSSGHRDQPKSQDQGSRFADDFREPADTEFQKPKAGTCYGDCRETCRKQKESNTASEADKEKELGNCAYKKRDFDCALEHYEKAKTLNPNTIVYDLNISAVLFEQGKYDQCIKVCQTAIDEGRSRVEPFKLIAKAFARIGNVYYKLEDYIRALEYYEKSLSEHRDPEIVKKAQGLKKMVADTEAKKYINPELAEEERQRGNTEFAAGRFDESIKHYTESIKGNPDDAKTYSNRAAAYTKLMEFSLCIQDCDKSISLDP</sequence>
<dbReference type="FunFam" id="1.25.40.10:FF:000020">
    <property type="entry name" value="Stress-induced phosphoprotein 1"/>
    <property type="match status" value="1"/>
</dbReference>
<dbReference type="AlphaFoldDB" id="A0A0C2IBK8"/>
<dbReference type="Gene3D" id="1.10.260.100">
    <property type="match status" value="1"/>
</dbReference>
<dbReference type="InterPro" id="IPR019734">
    <property type="entry name" value="TPR_rpt"/>
</dbReference>
<feature type="repeat" description="TPR" evidence="5">
    <location>
        <begin position="254"/>
        <end position="287"/>
    </location>
</feature>
<feature type="repeat" description="TPR" evidence="5">
    <location>
        <begin position="76"/>
        <end position="109"/>
    </location>
</feature>
<comment type="caution">
    <text evidence="8">The sequence shown here is derived from an EMBL/GenBank/DDBJ whole genome shotgun (WGS) entry which is preliminary data.</text>
</comment>
<dbReference type="Proteomes" id="UP000031668">
    <property type="component" value="Unassembled WGS sequence"/>
</dbReference>
<dbReference type="Pfam" id="PF00515">
    <property type="entry name" value="TPR_1"/>
    <property type="match status" value="1"/>
</dbReference>
<feature type="repeat" description="TPR" evidence="5">
    <location>
        <begin position="389"/>
        <end position="422"/>
    </location>
</feature>
<dbReference type="PANTHER" id="PTHR22904">
    <property type="entry name" value="TPR REPEAT CONTAINING PROTEIN"/>
    <property type="match status" value="1"/>
</dbReference>
<evidence type="ECO:0000259" key="7">
    <source>
        <dbReference type="Pfam" id="PF17830"/>
    </source>
</evidence>
<dbReference type="Pfam" id="PF13414">
    <property type="entry name" value="TPR_11"/>
    <property type="match status" value="2"/>
</dbReference>
<name>A0A0C2IBK8_THEKT</name>
<evidence type="ECO:0000256" key="1">
    <source>
        <dbReference type="ARBA" id="ARBA00004496"/>
    </source>
</evidence>
<keyword evidence="3" id="KW-0677">Repeat</keyword>